<organism evidence="2 3">
    <name type="scientific">Paludisphaera borealis</name>
    <dbReference type="NCBI Taxonomy" id="1387353"/>
    <lineage>
        <taxon>Bacteria</taxon>
        <taxon>Pseudomonadati</taxon>
        <taxon>Planctomycetota</taxon>
        <taxon>Planctomycetia</taxon>
        <taxon>Isosphaerales</taxon>
        <taxon>Isosphaeraceae</taxon>
        <taxon>Paludisphaera</taxon>
    </lineage>
</organism>
<sequence>MRGSAARLGLLFLALAALGGFAWYLVGQRDTGERPSFESQIQGMESWWASTRRTAAAGLAQFTHKKAEAVPALVKALDDGDEEVRRNALASLQAFGSAAKPSIPKLLDLSNRDPSPAVRREALAVLAGLKAAEAGPLLITALGDPDPRTRAEAARGLGLLGSKEATPEAIEALVGLLASSQADSVRIAAVEALQAAAHDKEEVNRQLVEVVLASDPSAAVRAQVMAGLRTATYKDRVAAIIEGLDDSSPQVRLMAGGHLARIGVDDDRAIPALCQAAAKADEATDEGMAANLEQVTLQPIDSKPDDETLARRFSAVARELKAVVESKRGVSRGAALNLLSRIIATYKKTPKSYLAGPVKLGVETILERVADETEDMPFRLQAINQWTTIVAGASAAEPNETLQPSAVWLVRLAELLKSPAEPIRARAGEILVDASSKNLPDVSIRGVWKRTVPLLVEALKSDDPKTAAAALSVLQNLGPEAAASLDAVRALAAADHGPLAPAAGQAVKRIGALEDLKSKDPAVRIAAAEILGDLAWRSAPALPSLIEALKDADPKVRRAVAAALGKLGGEAGSALDPLKAQFHSETVAQVKAAALGALDRIAPQDQATIDAHLDALRDADSGVRLAGATFPNPPPTDAVVQALATALGDKTLEVGKAAAAGLVQLVGASPLVIPILFQTLGGEEDARRPIVRDALYAHIAEVTGAADYGRSLRDDRAAKRPADTTFRAIVAASLPPLDKALKSHDSDVRLLAAVFLGRLVAASRITRDASTRKALEPGLEALLATLGGDDSDVQTDVLERLKEVRLQPEAIVASLLKLLEKPGGGASMEVRGEVFDVLVELAQDARANPGALEALEDAEPVMIAVLGDQDAEVRAGAARVLAAIGAAKAKAETPK</sequence>
<dbReference type="RefSeq" id="WP_076346827.1">
    <property type="nucleotide sequence ID" value="NZ_CP019082.1"/>
</dbReference>
<name>A0A1U7CRA2_9BACT</name>
<reference evidence="3" key="1">
    <citation type="submission" date="2016-12" db="EMBL/GenBank/DDBJ databases">
        <title>Comparative genomics of four Isosphaeraceae planctomycetes: a common pool of plasmids and glycoside hydrolase genes.</title>
        <authorList>
            <person name="Ivanova A."/>
        </authorList>
    </citation>
    <scope>NUCLEOTIDE SEQUENCE [LARGE SCALE GENOMIC DNA]</scope>
    <source>
        <strain evidence="3">PX4</strain>
    </source>
</reference>
<keyword evidence="3" id="KW-1185">Reference proteome</keyword>
<dbReference type="Gene3D" id="1.25.10.10">
    <property type="entry name" value="Leucine-rich Repeat Variant"/>
    <property type="match status" value="5"/>
</dbReference>
<dbReference type="InterPro" id="IPR004155">
    <property type="entry name" value="PBS_lyase_HEAT"/>
</dbReference>
<comment type="function">
    <text evidence="1">Catalyzes the hydroxylation of the N(6)-(4-aminobutyl)-L-lysine intermediate produced by deoxyhypusine synthase/DHPS on a critical lysine of the eukaryotic translation initiation factor 5A/eIF-5A. This is the second step of the post-translational modification of that lysine into an unusual amino acid residue named hypusine. Hypusination is unique to mature eIF-5A factor and is essential for its function.</text>
</comment>
<proteinExistence type="predicted"/>
<dbReference type="EMBL" id="CP019082">
    <property type="protein sequence ID" value="APW61461.1"/>
    <property type="molecule type" value="Genomic_DNA"/>
</dbReference>
<dbReference type="SMART" id="SM00567">
    <property type="entry name" value="EZ_HEAT"/>
    <property type="match status" value="11"/>
</dbReference>
<accession>A0A1U7CRA2</accession>
<dbReference type="SUPFAM" id="SSF48371">
    <property type="entry name" value="ARM repeat"/>
    <property type="match status" value="2"/>
</dbReference>
<dbReference type="AlphaFoldDB" id="A0A1U7CRA2"/>
<gene>
    <name evidence="2" type="ORF">BSF38_02975</name>
</gene>
<protein>
    <submittedName>
        <fullName evidence="2">Uncharacterized protein</fullName>
    </submittedName>
</protein>
<evidence type="ECO:0000313" key="2">
    <source>
        <dbReference type="EMBL" id="APW61461.1"/>
    </source>
</evidence>
<dbReference type="Proteomes" id="UP000186309">
    <property type="component" value="Chromosome"/>
</dbReference>
<dbReference type="Pfam" id="PF13646">
    <property type="entry name" value="HEAT_2"/>
    <property type="match status" value="3"/>
</dbReference>
<evidence type="ECO:0000256" key="1">
    <source>
        <dbReference type="ARBA" id="ARBA00045876"/>
    </source>
</evidence>
<dbReference type="Pfam" id="PF03130">
    <property type="entry name" value="HEAT_PBS"/>
    <property type="match status" value="1"/>
</dbReference>
<dbReference type="PANTHER" id="PTHR12697:SF5">
    <property type="entry name" value="DEOXYHYPUSINE HYDROXYLASE"/>
    <property type="match status" value="1"/>
</dbReference>
<dbReference type="STRING" id="1387353.BSF38_02975"/>
<dbReference type="InterPro" id="IPR021133">
    <property type="entry name" value="HEAT_type_2"/>
</dbReference>
<dbReference type="InterPro" id="IPR011989">
    <property type="entry name" value="ARM-like"/>
</dbReference>
<evidence type="ECO:0000313" key="3">
    <source>
        <dbReference type="Proteomes" id="UP000186309"/>
    </source>
</evidence>
<dbReference type="PROSITE" id="PS50077">
    <property type="entry name" value="HEAT_REPEAT"/>
    <property type="match status" value="2"/>
</dbReference>
<dbReference type="InterPro" id="IPR016024">
    <property type="entry name" value="ARM-type_fold"/>
</dbReference>
<dbReference type="GO" id="GO:0016491">
    <property type="term" value="F:oxidoreductase activity"/>
    <property type="evidence" value="ECO:0007669"/>
    <property type="project" value="TreeGrafter"/>
</dbReference>
<dbReference type="KEGG" id="pbor:BSF38_02975"/>
<dbReference type="PANTHER" id="PTHR12697">
    <property type="entry name" value="PBS LYASE HEAT-LIKE PROTEIN"/>
    <property type="match status" value="1"/>
</dbReference>